<name>A0A0C2WSD4_AMAMK</name>
<dbReference type="PANTHER" id="PTHR47966">
    <property type="entry name" value="BETA-SITE APP-CLEAVING ENZYME, ISOFORM A-RELATED"/>
    <property type="match status" value="1"/>
</dbReference>
<comment type="similarity">
    <text evidence="1 4">Belongs to the peptidase A1 family.</text>
</comment>
<keyword evidence="2 4" id="KW-0064">Aspartyl protease</keyword>
<reference evidence="7 8" key="1">
    <citation type="submission" date="2014-04" db="EMBL/GenBank/DDBJ databases">
        <title>Evolutionary Origins and Diversification of the Mycorrhizal Mutualists.</title>
        <authorList>
            <consortium name="DOE Joint Genome Institute"/>
            <consortium name="Mycorrhizal Genomics Consortium"/>
            <person name="Kohler A."/>
            <person name="Kuo A."/>
            <person name="Nagy L.G."/>
            <person name="Floudas D."/>
            <person name="Copeland A."/>
            <person name="Barry K.W."/>
            <person name="Cichocki N."/>
            <person name="Veneault-Fourrey C."/>
            <person name="LaButti K."/>
            <person name="Lindquist E.A."/>
            <person name="Lipzen A."/>
            <person name="Lundell T."/>
            <person name="Morin E."/>
            <person name="Murat C."/>
            <person name="Riley R."/>
            <person name="Ohm R."/>
            <person name="Sun H."/>
            <person name="Tunlid A."/>
            <person name="Henrissat B."/>
            <person name="Grigoriev I.V."/>
            <person name="Hibbett D.S."/>
            <person name="Martin F."/>
        </authorList>
    </citation>
    <scope>NUCLEOTIDE SEQUENCE [LARGE SCALE GENOMIC DNA]</scope>
    <source>
        <strain evidence="7 8">Koide BX008</strain>
    </source>
</reference>
<evidence type="ECO:0000256" key="3">
    <source>
        <dbReference type="PIRSR" id="PIRSR601461-1"/>
    </source>
</evidence>
<dbReference type="GO" id="GO:0004190">
    <property type="term" value="F:aspartic-type endopeptidase activity"/>
    <property type="evidence" value="ECO:0007669"/>
    <property type="project" value="UniProtKB-KW"/>
</dbReference>
<evidence type="ECO:0000256" key="5">
    <source>
        <dbReference type="SAM" id="SignalP"/>
    </source>
</evidence>
<sequence length="412" mass="43031">MFDNSCAMFSKTLLSTLLLALAVAANPIVTPREPYAKLQLSRQLNTTGVYNVLQHDQARAAHLAAKASAKQTRAIYNEPVTNEVVTYMANVGVGTPPTYYSLIVDTGSSNTWVGATKAYVKTSSSVATGDTVAVTYGSGSFSGNEYYDTVTIGSLVIPNQSIGVATTSTGFAGTDGIIGIGPVDLTVGTLSPDTNTPIPTVTDNAYAQGSLTADQIGISFEPTTSTSVQNGELTWGGVDSTKYTGSITYTPVTTTFPASYYWGINESITYGTTTVLASTAGIVDTGTTLILIASNAFSTYKSLTGGVLDANTGLLKITASQYSALKPLNFNINGVTFPLTANGQIWPRSLNTAIGGTATSIYLVVASIGAPSGQGLDFIDGYTFLERYYSVFDTANKRVGFATTSFTTATTN</sequence>
<dbReference type="STRING" id="946122.A0A0C2WSD4"/>
<evidence type="ECO:0000313" key="8">
    <source>
        <dbReference type="Proteomes" id="UP000054549"/>
    </source>
</evidence>
<dbReference type="OrthoDB" id="660550at2759"/>
<feature type="signal peptide" evidence="5">
    <location>
        <begin position="1"/>
        <end position="25"/>
    </location>
</feature>
<keyword evidence="5" id="KW-0732">Signal</keyword>
<dbReference type="Pfam" id="PF00026">
    <property type="entry name" value="Asp"/>
    <property type="match status" value="1"/>
</dbReference>
<keyword evidence="4" id="KW-0645">Protease</keyword>
<evidence type="ECO:0000256" key="4">
    <source>
        <dbReference type="RuleBase" id="RU000454"/>
    </source>
</evidence>
<evidence type="ECO:0000256" key="2">
    <source>
        <dbReference type="ARBA" id="ARBA00022750"/>
    </source>
</evidence>
<dbReference type="HOGENOM" id="CLU_038846_0_0_1"/>
<dbReference type="AlphaFoldDB" id="A0A0C2WSD4"/>
<dbReference type="InterPro" id="IPR001969">
    <property type="entry name" value="Aspartic_peptidase_AS"/>
</dbReference>
<accession>A0A0C2WSD4</accession>
<dbReference type="PROSITE" id="PS51767">
    <property type="entry name" value="PEPTIDASE_A1"/>
    <property type="match status" value="1"/>
</dbReference>
<feature type="chain" id="PRO_5002158382" description="Peptidase A1 domain-containing protein" evidence="5">
    <location>
        <begin position="26"/>
        <end position="412"/>
    </location>
</feature>
<dbReference type="CDD" id="cd05471">
    <property type="entry name" value="pepsin_like"/>
    <property type="match status" value="1"/>
</dbReference>
<keyword evidence="8" id="KW-1185">Reference proteome</keyword>
<dbReference type="Proteomes" id="UP000054549">
    <property type="component" value="Unassembled WGS sequence"/>
</dbReference>
<evidence type="ECO:0000256" key="1">
    <source>
        <dbReference type="ARBA" id="ARBA00007447"/>
    </source>
</evidence>
<protein>
    <recommendedName>
        <fullName evidence="6">Peptidase A1 domain-containing protein</fullName>
    </recommendedName>
</protein>
<dbReference type="InParanoid" id="A0A0C2WSD4"/>
<evidence type="ECO:0000259" key="6">
    <source>
        <dbReference type="PROSITE" id="PS51767"/>
    </source>
</evidence>
<dbReference type="GO" id="GO:0006508">
    <property type="term" value="P:proteolysis"/>
    <property type="evidence" value="ECO:0007669"/>
    <property type="project" value="UniProtKB-KW"/>
</dbReference>
<dbReference type="PRINTS" id="PR00792">
    <property type="entry name" value="PEPSIN"/>
</dbReference>
<evidence type="ECO:0000313" key="7">
    <source>
        <dbReference type="EMBL" id="KIL59248.1"/>
    </source>
</evidence>
<dbReference type="SUPFAM" id="SSF50630">
    <property type="entry name" value="Acid proteases"/>
    <property type="match status" value="1"/>
</dbReference>
<feature type="active site" evidence="3">
    <location>
        <position position="105"/>
    </location>
</feature>
<gene>
    <name evidence="7" type="ORF">M378DRAFT_14952</name>
</gene>
<organism evidence="7 8">
    <name type="scientific">Amanita muscaria (strain Koide BX008)</name>
    <dbReference type="NCBI Taxonomy" id="946122"/>
    <lineage>
        <taxon>Eukaryota</taxon>
        <taxon>Fungi</taxon>
        <taxon>Dikarya</taxon>
        <taxon>Basidiomycota</taxon>
        <taxon>Agaricomycotina</taxon>
        <taxon>Agaricomycetes</taxon>
        <taxon>Agaricomycetidae</taxon>
        <taxon>Agaricales</taxon>
        <taxon>Pluteineae</taxon>
        <taxon>Amanitaceae</taxon>
        <taxon>Amanita</taxon>
    </lineage>
</organism>
<dbReference type="PROSITE" id="PS00141">
    <property type="entry name" value="ASP_PROTEASE"/>
    <property type="match status" value="2"/>
</dbReference>
<dbReference type="PANTHER" id="PTHR47966:SF51">
    <property type="entry name" value="BETA-SITE APP-CLEAVING ENZYME, ISOFORM A-RELATED"/>
    <property type="match status" value="1"/>
</dbReference>
<feature type="active site" evidence="3">
    <location>
        <position position="284"/>
    </location>
</feature>
<dbReference type="EMBL" id="KN818319">
    <property type="protein sequence ID" value="KIL59248.1"/>
    <property type="molecule type" value="Genomic_DNA"/>
</dbReference>
<dbReference type="InterPro" id="IPR033121">
    <property type="entry name" value="PEPTIDASE_A1"/>
</dbReference>
<dbReference type="InterPro" id="IPR001461">
    <property type="entry name" value="Aspartic_peptidase_A1"/>
</dbReference>
<dbReference type="InterPro" id="IPR021109">
    <property type="entry name" value="Peptidase_aspartic_dom_sf"/>
</dbReference>
<dbReference type="Gene3D" id="2.40.70.10">
    <property type="entry name" value="Acid Proteases"/>
    <property type="match status" value="2"/>
</dbReference>
<dbReference type="InterPro" id="IPR034164">
    <property type="entry name" value="Pepsin-like_dom"/>
</dbReference>
<feature type="domain" description="Peptidase A1" evidence="6">
    <location>
        <begin position="87"/>
        <end position="402"/>
    </location>
</feature>
<keyword evidence="4" id="KW-0378">Hydrolase</keyword>
<proteinExistence type="inferred from homology"/>